<dbReference type="SMART" id="SM00387">
    <property type="entry name" value="HATPase_c"/>
    <property type="match status" value="1"/>
</dbReference>
<keyword evidence="18" id="KW-1185">Reference proteome</keyword>
<dbReference type="NCBIfam" id="TIGR00229">
    <property type="entry name" value="sensory_box"/>
    <property type="match status" value="1"/>
</dbReference>
<feature type="transmembrane region" description="Helical" evidence="14">
    <location>
        <begin position="38"/>
        <end position="56"/>
    </location>
</feature>
<dbReference type="InterPro" id="IPR038377">
    <property type="entry name" value="Na/Glc_symporter_sf"/>
</dbReference>
<dbReference type="InterPro" id="IPR000014">
    <property type="entry name" value="PAS"/>
</dbReference>
<dbReference type="GO" id="GO:0022857">
    <property type="term" value="F:transmembrane transporter activity"/>
    <property type="evidence" value="ECO:0007669"/>
    <property type="project" value="InterPro"/>
</dbReference>
<dbReference type="InterPro" id="IPR000700">
    <property type="entry name" value="PAS-assoc_C"/>
</dbReference>
<dbReference type="InterPro" id="IPR036097">
    <property type="entry name" value="HisK_dim/P_sf"/>
</dbReference>
<dbReference type="Pfam" id="PF00512">
    <property type="entry name" value="HisKA"/>
    <property type="match status" value="1"/>
</dbReference>
<feature type="transmembrane region" description="Helical" evidence="14">
    <location>
        <begin position="373"/>
        <end position="394"/>
    </location>
</feature>
<keyword evidence="9 17" id="KW-0418">Kinase</keyword>
<keyword evidence="8" id="KW-0547">Nucleotide-binding</keyword>
<evidence type="ECO:0000256" key="7">
    <source>
        <dbReference type="ARBA" id="ARBA00022692"/>
    </source>
</evidence>
<keyword evidence="11 14" id="KW-1133">Transmembrane helix</keyword>
<sequence>MTPELWQLFLAALVYLGALFLVAYAAENGWIPARVARHPLTYTLSLGVYATTWSFYGSVGFAQNQGYLFLTIYVGVTLAFLLAPVLLQPLLRLVRDYQLTSLADLFAFRYPSRWTGTLVTLFMLVGILPYISLQIQAVVTSAQVLTQEVPPGVLALVFCVTVTLFAVLFGARQVTPREKHEGLVVAIAFESLIKLVALLATAAFAVFGVFGGPAGLDEWLRANPQAVEQLHAPLREGAWSTLLLLAFSAAFLLPRQFHMIFTENIEPGALRTASWAFPLFLLLLNLAIPVVLWSGQKLGMDGAADYYALRLALQEPSGWLTYLTFIGGISAASAMIIVESLALAAMCLNHLVLPLWLRGRRPRSGTDFYGHLLWGRRLLIAVVIFTGYGAYLAVGDSRGLVQLGLISFVAVTQFLPAVAAMLAWPRATRAGFIAGTSAGMTVWFLVLVLPLISGRPSPLADWPLHQSGIWTFVSFWSLAANLLLFIGVSLLTRPTPKEQAADRACRLDAALLLSPQPRAAGVAALRERVAGALGPDTAAAEIERALSDLKLGADERRPRQLHFLQERLQRNLSGLVGPQLARELLGATTAAGSAGPLVEEELEHSQDRLRGLAAELNQLRRFHRQILQDLPVGVCSLGLNLEVTIWNERMAELSGLPADAVLGSRVDQLPAPWARLFGDFLESAQQHRYKLQLALDGKRRWLNLHKEDIGAGVDDAAAGLVLLVEDLTEQQQLEAELAHSARLASIGTLASGVAHEIGNPLTGITCVAQNLRDEDDAAERQYGIEEILKQSRRISDIVQSLLTFARPAVQESRTLVRLDLAALVVEAIRLVRLSPTARDIAFDSRLAPELWIEGDPARLTQVLLNLLGNAADASPPGGRVEIRAARGAGSVTLEVQDWGSGIPEALRERVFEPFFTTKDPGRGTGLGLPLAYRIVSDHGGSIGVDSREGAGSTFTVRLPAAPDSLATVLT</sequence>
<gene>
    <name evidence="17" type="ORF">C3942_10520</name>
</gene>
<feature type="domain" description="PAC" evidence="16">
    <location>
        <begin position="685"/>
        <end position="739"/>
    </location>
</feature>
<feature type="transmembrane region" description="Helical" evidence="14">
    <location>
        <begin position="275"/>
        <end position="293"/>
    </location>
</feature>
<evidence type="ECO:0000256" key="1">
    <source>
        <dbReference type="ARBA" id="ARBA00000085"/>
    </source>
</evidence>
<dbReference type="InterPro" id="IPR036890">
    <property type="entry name" value="HATPase_C_sf"/>
</dbReference>
<evidence type="ECO:0000259" key="15">
    <source>
        <dbReference type="PROSITE" id="PS50109"/>
    </source>
</evidence>
<dbReference type="EMBL" id="PSNW01000005">
    <property type="protein sequence ID" value="PPE73831.1"/>
    <property type="molecule type" value="Genomic_DNA"/>
</dbReference>
<evidence type="ECO:0000256" key="10">
    <source>
        <dbReference type="ARBA" id="ARBA00022840"/>
    </source>
</evidence>
<keyword evidence="6" id="KW-0808">Transferase</keyword>
<dbReference type="SUPFAM" id="SSF55874">
    <property type="entry name" value="ATPase domain of HSP90 chaperone/DNA topoisomerase II/histidine kinase"/>
    <property type="match status" value="1"/>
</dbReference>
<dbReference type="Gene3D" id="3.30.450.20">
    <property type="entry name" value="PAS domain"/>
    <property type="match status" value="1"/>
</dbReference>
<dbReference type="InterPro" id="IPR003661">
    <property type="entry name" value="HisK_dim/P_dom"/>
</dbReference>
<dbReference type="SUPFAM" id="SSF47384">
    <property type="entry name" value="Homodimeric domain of signal transducing histidine kinase"/>
    <property type="match status" value="1"/>
</dbReference>
<evidence type="ECO:0000256" key="6">
    <source>
        <dbReference type="ARBA" id="ARBA00022679"/>
    </source>
</evidence>
<dbReference type="PROSITE" id="PS50283">
    <property type="entry name" value="NA_SOLUT_SYMP_3"/>
    <property type="match status" value="1"/>
</dbReference>
<feature type="transmembrane region" description="Helical" evidence="14">
    <location>
        <begin position="112"/>
        <end position="132"/>
    </location>
</feature>
<keyword evidence="13 14" id="KW-0472">Membrane</keyword>
<evidence type="ECO:0000313" key="17">
    <source>
        <dbReference type="EMBL" id="PPE73831.1"/>
    </source>
</evidence>
<dbReference type="SUPFAM" id="SSF55785">
    <property type="entry name" value="PYP-like sensor domain (PAS domain)"/>
    <property type="match status" value="1"/>
</dbReference>
<feature type="transmembrane region" description="Helical" evidence="14">
    <location>
        <begin position="431"/>
        <end position="452"/>
    </location>
</feature>
<evidence type="ECO:0000256" key="4">
    <source>
        <dbReference type="ARBA" id="ARBA00012438"/>
    </source>
</evidence>
<feature type="transmembrane region" description="Helical" evidence="14">
    <location>
        <begin position="400"/>
        <end position="424"/>
    </location>
</feature>
<dbReference type="OrthoDB" id="9764438at2"/>
<keyword evidence="7 14" id="KW-0812">Transmembrane</keyword>
<evidence type="ECO:0000256" key="5">
    <source>
        <dbReference type="ARBA" id="ARBA00022553"/>
    </source>
</evidence>
<dbReference type="CDD" id="cd10322">
    <property type="entry name" value="SLC5sbd"/>
    <property type="match status" value="1"/>
</dbReference>
<protein>
    <recommendedName>
        <fullName evidence="4">histidine kinase</fullName>
        <ecNumber evidence="4">2.7.13.3</ecNumber>
    </recommendedName>
</protein>
<comment type="catalytic activity">
    <reaction evidence="1">
        <text>ATP + protein L-histidine = ADP + protein N-phospho-L-histidine.</text>
        <dbReference type="EC" id="2.7.13.3"/>
    </reaction>
</comment>
<feature type="transmembrane region" description="Helical" evidence="14">
    <location>
        <begin position="319"/>
        <end position="352"/>
    </location>
</feature>
<comment type="caution">
    <text evidence="17">The sequence shown here is derived from an EMBL/GenBank/DDBJ whole genome shotgun (WGS) entry which is preliminary data.</text>
</comment>
<dbReference type="RefSeq" id="WP_104230346.1">
    <property type="nucleotide sequence ID" value="NZ_PSNW01000005.1"/>
</dbReference>
<dbReference type="SMART" id="SM00388">
    <property type="entry name" value="HisKA"/>
    <property type="match status" value="1"/>
</dbReference>
<evidence type="ECO:0000256" key="2">
    <source>
        <dbReference type="ARBA" id="ARBA00004141"/>
    </source>
</evidence>
<evidence type="ECO:0000256" key="9">
    <source>
        <dbReference type="ARBA" id="ARBA00022777"/>
    </source>
</evidence>
<proteinExistence type="inferred from homology"/>
<dbReference type="PANTHER" id="PTHR43065">
    <property type="entry name" value="SENSOR HISTIDINE KINASE"/>
    <property type="match status" value="1"/>
</dbReference>
<dbReference type="Pfam" id="PF02518">
    <property type="entry name" value="HATPase_c"/>
    <property type="match status" value="1"/>
</dbReference>
<feature type="transmembrane region" description="Helical" evidence="14">
    <location>
        <begin position="6"/>
        <end position="26"/>
    </location>
</feature>
<feature type="domain" description="Histidine kinase" evidence="15">
    <location>
        <begin position="752"/>
        <end position="962"/>
    </location>
</feature>
<feature type="transmembrane region" description="Helical" evidence="14">
    <location>
        <begin position="183"/>
        <end position="210"/>
    </location>
</feature>
<comment type="similarity">
    <text evidence="3">Belongs to the sodium:solute symporter (SSF) (TC 2.A.21) family.</text>
</comment>
<feature type="transmembrane region" description="Helical" evidence="14">
    <location>
        <begin position="152"/>
        <end position="171"/>
    </location>
</feature>
<reference evidence="17 18" key="1">
    <citation type="submission" date="2018-02" db="EMBL/GenBank/DDBJ databases">
        <title>Genome sequencing of Solimonas sp. HR-BB.</title>
        <authorList>
            <person name="Lee Y."/>
            <person name="Jeon C.O."/>
        </authorList>
    </citation>
    <scope>NUCLEOTIDE SEQUENCE [LARGE SCALE GENOMIC DNA]</scope>
    <source>
        <strain evidence="17 18">HR-BB</strain>
    </source>
</reference>
<dbReference type="SMART" id="SM00091">
    <property type="entry name" value="PAS"/>
    <property type="match status" value="1"/>
</dbReference>
<evidence type="ECO:0000256" key="13">
    <source>
        <dbReference type="ARBA" id="ARBA00023136"/>
    </source>
</evidence>
<organism evidence="17 18">
    <name type="scientific">Solimonas fluminis</name>
    <dbReference type="NCBI Taxonomy" id="2086571"/>
    <lineage>
        <taxon>Bacteria</taxon>
        <taxon>Pseudomonadati</taxon>
        <taxon>Pseudomonadota</taxon>
        <taxon>Gammaproteobacteria</taxon>
        <taxon>Nevskiales</taxon>
        <taxon>Nevskiaceae</taxon>
        <taxon>Solimonas</taxon>
    </lineage>
</organism>
<evidence type="ECO:0000256" key="12">
    <source>
        <dbReference type="ARBA" id="ARBA00023012"/>
    </source>
</evidence>
<dbReference type="InterPro" id="IPR005467">
    <property type="entry name" value="His_kinase_dom"/>
</dbReference>
<dbReference type="PRINTS" id="PR00344">
    <property type="entry name" value="BCTRLSENSOR"/>
</dbReference>
<keyword evidence="10" id="KW-0067">ATP-binding</keyword>
<dbReference type="PROSITE" id="PS50109">
    <property type="entry name" value="HIS_KIN"/>
    <property type="match status" value="1"/>
</dbReference>
<keyword evidence="12" id="KW-0902">Two-component regulatory system</keyword>
<evidence type="ECO:0000256" key="3">
    <source>
        <dbReference type="ARBA" id="ARBA00006434"/>
    </source>
</evidence>
<dbReference type="AlphaFoldDB" id="A0A2S5TFQ7"/>
<dbReference type="GO" id="GO:0000155">
    <property type="term" value="F:phosphorelay sensor kinase activity"/>
    <property type="evidence" value="ECO:0007669"/>
    <property type="project" value="InterPro"/>
</dbReference>
<keyword evidence="5" id="KW-0597">Phosphoprotein</keyword>
<evidence type="ECO:0000256" key="11">
    <source>
        <dbReference type="ARBA" id="ARBA00022989"/>
    </source>
</evidence>
<accession>A0A2S5TFQ7</accession>
<dbReference type="PROSITE" id="PS50113">
    <property type="entry name" value="PAC"/>
    <property type="match status" value="1"/>
</dbReference>
<comment type="subcellular location">
    <subcellularLocation>
        <location evidence="2">Membrane</location>
        <topology evidence="2">Multi-pass membrane protein</topology>
    </subcellularLocation>
</comment>
<evidence type="ECO:0000256" key="8">
    <source>
        <dbReference type="ARBA" id="ARBA00022741"/>
    </source>
</evidence>
<evidence type="ECO:0000256" key="14">
    <source>
        <dbReference type="SAM" id="Phobius"/>
    </source>
</evidence>
<evidence type="ECO:0000313" key="18">
    <source>
        <dbReference type="Proteomes" id="UP000238220"/>
    </source>
</evidence>
<dbReference type="InterPro" id="IPR004358">
    <property type="entry name" value="Sig_transdc_His_kin-like_C"/>
</dbReference>
<dbReference type="InterPro" id="IPR001734">
    <property type="entry name" value="Na/solute_symporter"/>
</dbReference>
<dbReference type="GO" id="GO:0005524">
    <property type="term" value="F:ATP binding"/>
    <property type="evidence" value="ECO:0007669"/>
    <property type="project" value="UniProtKB-KW"/>
</dbReference>
<feature type="transmembrane region" description="Helical" evidence="14">
    <location>
        <begin position="472"/>
        <end position="491"/>
    </location>
</feature>
<dbReference type="Gene3D" id="1.20.1730.10">
    <property type="entry name" value="Sodium/glucose cotransporter"/>
    <property type="match status" value="1"/>
</dbReference>
<name>A0A2S5TFQ7_9GAMM</name>
<feature type="transmembrane region" description="Helical" evidence="14">
    <location>
        <begin position="68"/>
        <end position="91"/>
    </location>
</feature>
<dbReference type="Gene3D" id="1.10.287.130">
    <property type="match status" value="1"/>
</dbReference>
<dbReference type="InterPro" id="IPR003594">
    <property type="entry name" value="HATPase_dom"/>
</dbReference>
<dbReference type="InterPro" id="IPR035965">
    <property type="entry name" value="PAS-like_dom_sf"/>
</dbReference>
<dbReference type="Proteomes" id="UP000238220">
    <property type="component" value="Unassembled WGS sequence"/>
</dbReference>
<dbReference type="GO" id="GO:0016020">
    <property type="term" value="C:membrane"/>
    <property type="evidence" value="ECO:0007669"/>
    <property type="project" value="UniProtKB-SubCell"/>
</dbReference>
<feature type="transmembrane region" description="Helical" evidence="14">
    <location>
        <begin position="237"/>
        <end position="254"/>
    </location>
</feature>
<evidence type="ECO:0000259" key="16">
    <source>
        <dbReference type="PROSITE" id="PS50113"/>
    </source>
</evidence>
<dbReference type="PANTHER" id="PTHR43065:SF10">
    <property type="entry name" value="PEROXIDE STRESS-ACTIVATED HISTIDINE KINASE MAK3"/>
    <property type="match status" value="1"/>
</dbReference>
<dbReference type="CDD" id="cd00082">
    <property type="entry name" value="HisKA"/>
    <property type="match status" value="1"/>
</dbReference>
<dbReference type="Gene3D" id="3.30.565.10">
    <property type="entry name" value="Histidine kinase-like ATPase, C-terminal domain"/>
    <property type="match status" value="1"/>
</dbReference>
<dbReference type="EC" id="2.7.13.3" evidence="4"/>